<evidence type="ECO:0000256" key="2">
    <source>
        <dbReference type="ARBA" id="ARBA00022676"/>
    </source>
</evidence>
<dbReference type="Gene3D" id="3.90.550.10">
    <property type="entry name" value="Spore Coat Polysaccharide Biosynthesis Protein SpsA, Chain A"/>
    <property type="match status" value="1"/>
</dbReference>
<evidence type="ECO:0000313" key="6">
    <source>
        <dbReference type="Proteomes" id="UP000176376"/>
    </source>
</evidence>
<keyword evidence="2" id="KW-0328">Glycosyltransferase</keyword>
<proteinExistence type="inferred from homology"/>
<dbReference type="Pfam" id="PF00535">
    <property type="entry name" value="Glycos_transf_2"/>
    <property type="match status" value="1"/>
</dbReference>
<dbReference type="InterPro" id="IPR029044">
    <property type="entry name" value="Nucleotide-diphossugar_trans"/>
</dbReference>
<evidence type="ECO:0000256" key="3">
    <source>
        <dbReference type="ARBA" id="ARBA00022679"/>
    </source>
</evidence>
<dbReference type="EMBL" id="MGAY01000019">
    <property type="protein sequence ID" value="OGK56899.1"/>
    <property type="molecule type" value="Genomic_DNA"/>
</dbReference>
<evidence type="ECO:0000313" key="5">
    <source>
        <dbReference type="EMBL" id="OGK56899.1"/>
    </source>
</evidence>
<sequence>MLHKIAIITVVYRNYSILEDFFASFKRQTNRNFRIYICDQSENPHSITQPPFVTVMHSKNLGYAHGINICLKTAMADGYDKFCVINSDTTVSENFVEKLQNRLTKMSGSIIGGKIYYYPGYEYHKKRYTSDQRGAVIWYAGGFIDWQNVDGIHRGVDQVDERKYRQFEKTDFITGCLMSFDKSVLNKIGFWDENYFLYFEDADYCVRARKIGINLYYDPEIIIWHKNAQSTEGSGSDVHQKYQRRSRLKFGLKYAPLSTKIHLIKNYFFRDRF</sequence>
<dbReference type="Proteomes" id="UP000176376">
    <property type="component" value="Unassembled WGS sequence"/>
</dbReference>
<name>A0A1F7JMR0_9BACT</name>
<reference evidence="5 6" key="1">
    <citation type="journal article" date="2016" name="Nat. Commun.">
        <title>Thousands of microbial genomes shed light on interconnected biogeochemical processes in an aquifer system.</title>
        <authorList>
            <person name="Anantharaman K."/>
            <person name="Brown C.T."/>
            <person name="Hug L.A."/>
            <person name="Sharon I."/>
            <person name="Castelle C.J."/>
            <person name="Probst A.J."/>
            <person name="Thomas B.C."/>
            <person name="Singh A."/>
            <person name="Wilkins M.J."/>
            <person name="Karaoz U."/>
            <person name="Brodie E.L."/>
            <person name="Williams K.H."/>
            <person name="Hubbard S.S."/>
            <person name="Banfield J.F."/>
        </authorList>
    </citation>
    <scope>NUCLEOTIDE SEQUENCE [LARGE SCALE GENOMIC DNA]</scope>
</reference>
<dbReference type="GO" id="GO:0016757">
    <property type="term" value="F:glycosyltransferase activity"/>
    <property type="evidence" value="ECO:0007669"/>
    <property type="project" value="UniProtKB-KW"/>
</dbReference>
<protein>
    <recommendedName>
        <fullName evidence="4">Glycosyltransferase 2-like domain-containing protein</fullName>
    </recommendedName>
</protein>
<comment type="similarity">
    <text evidence="1">Belongs to the glycosyltransferase 2 family.</text>
</comment>
<organism evidence="5 6">
    <name type="scientific">Candidatus Roizmanbacteria bacterium RIFCSPLOWO2_02_FULL_38_10</name>
    <dbReference type="NCBI Taxonomy" id="1802074"/>
    <lineage>
        <taxon>Bacteria</taxon>
        <taxon>Candidatus Roizmaniibacteriota</taxon>
    </lineage>
</organism>
<keyword evidence="3" id="KW-0808">Transferase</keyword>
<dbReference type="STRING" id="1802074.A3J15_00680"/>
<dbReference type="InterPro" id="IPR001173">
    <property type="entry name" value="Glyco_trans_2-like"/>
</dbReference>
<gene>
    <name evidence="5" type="ORF">A3J15_00680</name>
</gene>
<dbReference type="SUPFAM" id="SSF53448">
    <property type="entry name" value="Nucleotide-diphospho-sugar transferases"/>
    <property type="match status" value="1"/>
</dbReference>
<comment type="caution">
    <text evidence="5">The sequence shown here is derived from an EMBL/GenBank/DDBJ whole genome shotgun (WGS) entry which is preliminary data.</text>
</comment>
<dbReference type="AlphaFoldDB" id="A0A1F7JMR0"/>
<dbReference type="PANTHER" id="PTHR43179:SF12">
    <property type="entry name" value="GALACTOFURANOSYLTRANSFERASE GLFT2"/>
    <property type="match status" value="1"/>
</dbReference>
<accession>A0A1F7JMR0</accession>
<evidence type="ECO:0000256" key="1">
    <source>
        <dbReference type="ARBA" id="ARBA00006739"/>
    </source>
</evidence>
<evidence type="ECO:0000259" key="4">
    <source>
        <dbReference type="Pfam" id="PF00535"/>
    </source>
</evidence>
<dbReference type="PANTHER" id="PTHR43179">
    <property type="entry name" value="RHAMNOSYLTRANSFERASE WBBL"/>
    <property type="match status" value="1"/>
</dbReference>
<feature type="domain" description="Glycosyltransferase 2-like" evidence="4">
    <location>
        <begin position="7"/>
        <end position="188"/>
    </location>
</feature>